<dbReference type="EMBL" id="JRLX01000017">
    <property type="protein sequence ID" value="KGO85697.1"/>
    <property type="molecule type" value="Genomic_DNA"/>
</dbReference>
<dbReference type="Pfam" id="PF08239">
    <property type="entry name" value="SH3_3"/>
    <property type="match status" value="1"/>
</dbReference>
<keyword evidence="2" id="KW-0812">Transmembrane</keyword>
<dbReference type="SMART" id="SM00028">
    <property type="entry name" value="TPR"/>
    <property type="match status" value="2"/>
</dbReference>
<dbReference type="Gene3D" id="1.25.40.10">
    <property type="entry name" value="Tetratricopeptide repeat domain"/>
    <property type="match status" value="1"/>
</dbReference>
<accession>A0A0A2LZC4</accession>
<keyword evidence="6" id="KW-1185">Reference proteome</keyword>
<sequence>MKKLLYIVLLLVTTQAAFAQSFDKGNELYRKGDYAGAAQQYEGVLKQKQESSELYFNLGNAYYKLDNVAPAIFNYEKALQLNPGNKDTEVNLSHAQKLVIDDIKQAPKVGLSKMLYGITGTYHYNTWAWVAVSFSGFFILLFLGYYLVGTTLLKRIFFTGMCLAVLCSLFSILAAAFVRSQEAGQNPAIVYAEVVSIKSEPSASAKDAFILHEGTKVNIKETVGNWSKVVLADDSVGWVEKDAIRALK</sequence>
<dbReference type="PROSITE" id="PS50293">
    <property type="entry name" value="TPR_REGION"/>
    <property type="match status" value="1"/>
</dbReference>
<gene>
    <name evidence="5" type="ORF">Q765_14840</name>
</gene>
<protein>
    <submittedName>
        <fullName evidence="5">BatE protein</fullName>
    </submittedName>
</protein>
<dbReference type="PROSITE" id="PS50005">
    <property type="entry name" value="TPR"/>
    <property type="match status" value="1"/>
</dbReference>
<evidence type="ECO:0000259" key="4">
    <source>
        <dbReference type="Pfam" id="PF08239"/>
    </source>
</evidence>
<feature type="domain" description="SH3b" evidence="4">
    <location>
        <begin position="194"/>
        <end position="242"/>
    </location>
</feature>
<proteinExistence type="predicted"/>
<evidence type="ECO:0000256" key="3">
    <source>
        <dbReference type="SAM" id="SignalP"/>
    </source>
</evidence>
<keyword evidence="2" id="KW-0472">Membrane</keyword>
<keyword evidence="3" id="KW-0732">Signal</keyword>
<feature type="transmembrane region" description="Helical" evidence="2">
    <location>
        <begin position="127"/>
        <end position="149"/>
    </location>
</feature>
<dbReference type="InterPro" id="IPR011990">
    <property type="entry name" value="TPR-like_helical_dom_sf"/>
</dbReference>
<evidence type="ECO:0000313" key="5">
    <source>
        <dbReference type="EMBL" id="KGO85697.1"/>
    </source>
</evidence>
<dbReference type="Gene3D" id="2.30.30.40">
    <property type="entry name" value="SH3 Domains"/>
    <property type="match status" value="1"/>
</dbReference>
<feature type="repeat" description="TPR" evidence="1">
    <location>
        <begin position="52"/>
        <end position="85"/>
    </location>
</feature>
<dbReference type="STRING" id="1121895.GCA_000378485_02811"/>
<organism evidence="5 6">
    <name type="scientific">Flavobacterium rivuli WB 3.3-2 = DSM 21788</name>
    <dbReference type="NCBI Taxonomy" id="1121895"/>
    <lineage>
        <taxon>Bacteria</taxon>
        <taxon>Pseudomonadati</taxon>
        <taxon>Bacteroidota</taxon>
        <taxon>Flavobacteriia</taxon>
        <taxon>Flavobacteriales</taxon>
        <taxon>Flavobacteriaceae</taxon>
        <taxon>Flavobacterium</taxon>
    </lineage>
</organism>
<evidence type="ECO:0000256" key="1">
    <source>
        <dbReference type="PROSITE-ProRule" id="PRU00339"/>
    </source>
</evidence>
<feature type="transmembrane region" description="Helical" evidence="2">
    <location>
        <begin position="156"/>
        <end position="178"/>
    </location>
</feature>
<dbReference type="Pfam" id="PF00515">
    <property type="entry name" value="TPR_1"/>
    <property type="match status" value="1"/>
</dbReference>
<evidence type="ECO:0000256" key="2">
    <source>
        <dbReference type="SAM" id="Phobius"/>
    </source>
</evidence>
<dbReference type="InterPro" id="IPR019734">
    <property type="entry name" value="TPR_rpt"/>
</dbReference>
<dbReference type="OrthoDB" id="9776208at2"/>
<keyword evidence="1" id="KW-0802">TPR repeat</keyword>
<name>A0A0A2LZC4_9FLAO</name>
<feature type="signal peptide" evidence="3">
    <location>
        <begin position="1"/>
        <end position="19"/>
    </location>
</feature>
<dbReference type="eggNOG" id="COG0457">
    <property type="taxonomic scope" value="Bacteria"/>
</dbReference>
<feature type="chain" id="PRO_5001991447" evidence="3">
    <location>
        <begin position="20"/>
        <end position="248"/>
    </location>
</feature>
<comment type="caution">
    <text evidence="5">The sequence shown here is derived from an EMBL/GenBank/DDBJ whole genome shotgun (WGS) entry which is preliminary data.</text>
</comment>
<dbReference type="SUPFAM" id="SSF48452">
    <property type="entry name" value="TPR-like"/>
    <property type="match status" value="1"/>
</dbReference>
<dbReference type="InterPro" id="IPR003646">
    <property type="entry name" value="SH3-like_bac-type"/>
</dbReference>
<keyword evidence="2" id="KW-1133">Transmembrane helix</keyword>
<reference evidence="5 6" key="1">
    <citation type="submission" date="2013-09" db="EMBL/GenBank/DDBJ databases">
        <authorList>
            <person name="Zeng Z."/>
            <person name="Chen C."/>
        </authorList>
    </citation>
    <scope>NUCLEOTIDE SEQUENCE [LARGE SCALE GENOMIC DNA]</scope>
    <source>
        <strain evidence="5 6">WB 3.3-2</strain>
    </source>
</reference>
<dbReference type="Proteomes" id="UP000030152">
    <property type="component" value="Unassembled WGS sequence"/>
</dbReference>
<dbReference type="AlphaFoldDB" id="A0A0A2LZC4"/>
<evidence type="ECO:0000313" key="6">
    <source>
        <dbReference type="Proteomes" id="UP000030152"/>
    </source>
</evidence>